<keyword evidence="2" id="KW-1185">Reference proteome</keyword>
<evidence type="ECO:0000313" key="2">
    <source>
        <dbReference type="Proteomes" id="UP001054945"/>
    </source>
</evidence>
<evidence type="ECO:0000313" key="1">
    <source>
        <dbReference type="EMBL" id="GIY01092.1"/>
    </source>
</evidence>
<dbReference type="EMBL" id="BPLR01005259">
    <property type="protein sequence ID" value="GIY01092.1"/>
    <property type="molecule type" value="Genomic_DNA"/>
</dbReference>
<name>A0AAV4PY73_CAEEX</name>
<dbReference type="AlphaFoldDB" id="A0AAV4PY73"/>
<reference evidence="1 2" key="1">
    <citation type="submission" date="2021-06" db="EMBL/GenBank/DDBJ databases">
        <title>Caerostris extrusa draft genome.</title>
        <authorList>
            <person name="Kono N."/>
            <person name="Arakawa K."/>
        </authorList>
    </citation>
    <scope>NUCLEOTIDE SEQUENCE [LARGE SCALE GENOMIC DNA]</scope>
</reference>
<organism evidence="1 2">
    <name type="scientific">Caerostris extrusa</name>
    <name type="common">Bark spider</name>
    <name type="synonym">Caerostris bankana</name>
    <dbReference type="NCBI Taxonomy" id="172846"/>
    <lineage>
        <taxon>Eukaryota</taxon>
        <taxon>Metazoa</taxon>
        <taxon>Ecdysozoa</taxon>
        <taxon>Arthropoda</taxon>
        <taxon>Chelicerata</taxon>
        <taxon>Arachnida</taxon>
        <taxon>Araneae</taxon>
        <taxon>Araneomorphae</taxon>
        <taxon>Entelegynae</taxon>
        <taxon>Araneoidea</taxon>
        <taxon>Araneidae</taxon>
        <taxon>Caerostris</taxon>
    </lineage>
</organism>
<dbReference type="Proteomes" id="UP001054945">
    <property type="component" value="Unassembled WGS sequence"/>
</dbReference>
<accession>A0AAV4PY73</accession>
<proteinExistence type="predicted"/>
<gene>
    <name evidence="1" type="ORF">CEXT_718911</name>
</gene>
<comment type="caution">
    <text evidence="1">The sequence shown here is derived from an EMBL/GenBank/DDBJ whole genome shotgun (WGS) entry which is preliminary data.</text>
</comment>
<sequence>MKEEYISSEAEYGKRFFLGGTLITFDRAHHCPGEPDDNLFRVTGEVGLLRGFRNPNLVGSPLPGAGPHSEQIYGNICVLNVTRKCLCHRLIATWDTRDWLDGLSGRGGLSG</sequence>
<protein>
    <submittedName>
        <fullName evidence="1">Uncharacterized protein</fullName>
    </submittedName>
</protein>